<keyword evidence="2" id="KW-0813">Transport</keyword>
<evidence type="ECO:0000313" key="7">
    <source>
        <dbReference type="EMBL" id="SNV35964.1"/>
    </source>
</evidence>
<feature type="transmembrane region" description="Helical" evidence="6">
    <location>
        <begin position="256"/>
        <end position="280"/>
    </location>
</feature>
<feature type="transmembrane region" description="Helical" evidence="6">
    <location>
        <begin position="541"/>
        <end position="561"/>
    </location>
</feature>
<feature type="transmembrane region" description="Helical" evidence="6">
    <location>
        <begin position="404"/>
        <end position="423"/>
    </location>
</feature>
<feature type="transmembrane region" description="Helical" evidence="6">
    <location>
        <begin position="582"/>
        <end position="603"/>
    </location>
</feature>
<dbReference type="InterPro" id="IPR004814">
    <property type="entry name" value="Oligopep_transpt"/>
</dbReference>
<keyword evidence="3 6" id="KW-0812">Transmembrane</keyword>
<dbReference type="Pfam" id="PF03169">
    <property type="entry name" value="OPT"/>
    <property type="match status" value="1"/>
</dbReference>
<proteinExistence type="predicted"/>
<dbReference type="NCBIfam" id="TIGR00728">
    <property type="entry name" value="OPT_sfam"/>
    <property type="match status" value="1"/>
</dbReference>
<feature type="transmembrane region" description="Helical" evidence="6">
    <location>
        <begin position="503"/>
        <end position="521"/>
    </location>
</feature>
<evidence type="ECO:0000256" key="5">
    <source>
        <dbReference type="ARBA" id="ARBA00023136"/>
    </source>
</evidence>
<evidence type="ECO:0000256" key="4">
    <source>
        <dbReference type="ARBA" id="ARBA00022989"/>
    </source>
</evidence>
<dbReference type="eggNOG" id="COG1297">
    <property type="taxonomic scope" value="Bacteria"/>
</dbReference>
<dbReference type="Proteomes" id="UP000215332">
    <property type="component" value="Chromosome 1"/>
</dbReference>
<feature type="transmembrane region" description="Helical" evidence="6">
    <location>
        <begin position="42"/>
        <end position="61"/>
    </location>
</feature>
<dbReference type="KEGG" id="cgrn:4412665_01300"/>
<organism evidence="7 8">
    <name type="scientific">Cutibacterium granulosum</name>
    <dbReference type="NCBI Taxonomy" id="33011"/>
    <lineage>
        <taxon>Bacteria</taxon>
        <taxon>Bacillati</taxon>
        <taxon>Actinomycetota</taxon>
        <taxon>Actinomycetes</taxon>
        <taxon>Propionibacteriales</taxon>
        <taxon>Propionibacteriaceae</taxon>
        <taxon>Cutibacterium</taxon>
    </lineage>
</organism>
<dbReference type="InterPro" id="IPR045035">
    <property type="entry name" value="YSL-like"/>
</dbReference>
<feature type="transmembrane region" description="Helical" evidence="6">
    <location>
        <begin position="103"/>
        <end position="122"/>
    </location>
</feature>
<dbReference type="GO" id="GO:0035673">
    <property type="term" value="F:oligopeptide transmembrane transporter activity"/>
    <property type="evidence" value="ECO:0007669"/>
    <property type="project" value="InterPro"/>
</dbReference>
<dbReference type="NCBIfam" id="TIGR00733">
    <property type="entry name" value="OPT family oligopeptide transporter"/>
    <property type="match status" value="1"/>
</dbReference>
<gene>
    <name evidence="7" type="ORF">SAMEA4412665_01300</name>
</gene>
<feature type="transmembrane region" description="Helical" evidence="6">
    <location>
        <begin position="203"/>
        <end position="235"/>
    </location>
</feature>
<feature type="transmembrane region" description="Helical" evidence="6">
    <location>
        <begin position="310"/>
        <end position="330"/>
    </location>
</feature>
<feature type="transmembrane region" description="Helical" evidence="6">
    <location>
        <begin position="73"/>
        <end position="97"/>
    </location>
</feature>
<evidence type="ECO:0000256" key="6">
    <source>
        <dbReference type="SAM" id="Phobius"/>
    </source>
</evidence>
<feature type="transmembrane region" description="Helical" evidence="6">
    <location>
        <begin position="342"/>
        <end position="368"/>
    </location>
</feature>
<feature type="transmembrane region" description="Helical" evidence="6">
    <location>
        <begin position="374"/>
        <end position="392"/>
    </location>
</feature>
<dbReference type="GO" id="GO:0016020">
    <property type="term" value="C:membrane"/>
    <property type="evidence" value="ECO:0007669"/>
    <property type="project" value="UniProtKB-SubCell"/>
</dbReference>
<comment type="subcellular location">
    <subcellularLocation>
        <location evidence="1">Membrane</location>
        <topology evidence="1">Multi-pass membrane protein</topology>
    </subcellularLocation>
</comment>
<feature type="transmembrane region" description="Helical" evidence="6">
    <location>
        <begin position="623"/>
        <end position="640"/>
    </location>
</feature>
<dbReference type="InterPro" id="IPR004813">
    <property type="entry name" value="OPT"/>
</dbReference>
<evidence type="ECO:0000256" key="2">
    <source>
        <dbReference type="ARBA" id="ARBA00022448"/>
    </source>
</evidence>
<dbReference type="EMBL" id="LT906441">
    <property type="protein sequence ID" value="SNV35964.1"/>
    <property type="molecule type" value="Genomic_DNA"/>
</dbReference>
<dbReference type="PANTHER" id="PTHR31645">
    <property type="entry name" value="OLIGOPEPTIDE TRANSPORTER YGL114W-RELATED"/>
    <property type="match status" value="1"/>
</dbReference>
<feature type="transmembrane region" description="Helical" evidence="6">
    <location>
        <begin position="443"/>
        <end position="462"/>
    </location>
</feature>
<evidence type="ECO:0000313" key="8">
    <source>
        <dbReference type="Proteomes" id="UP000215332"/>
    </source>
</evidence>
<reference evidence="7 8" key="1">
    <citation type="submission" date="2017-06" db="EMBL/GenBank/DDBJ databases">
        <authorList>
            <consortium name="Pathogen Informatics"/>
        </authorList>
    </citation>
    <scope>NUCLEOTIDE SEQUENCE [LARGE SCALE GENOMIC DNA]</scope>
    <source>
        <strain evidence="7 8">NCTC11865</strain>
    </source>
</reference>
<name>A0A239WQS3_9ACTN</name>
<keyword evidence="4 6" id="KW-1133">Transmembrane helix</keyword>
<protein>
    <submittedName>
        <fullName evidence="7">Oligopeptide transporter, OPT family</fullName>
    </submittedName>
</protein>
<keyword evidence="5 6" id="KW-0472">Membrane</keyword>
<dbReference type="PANTHER" id="PTHR31645:SF0">
    <property type="entry name" value="OLIGOPEPTIDE TRANSPORTER YGL114W-RELATED"/>
    <property type="match status" value="1"/>
</dbReference>
<sequence length="657" mass="68578">MSLPVTEQMGTRELTVRGVLLGGLITLLFTAANTYMGLKVGLTFATSIPAAVISMAVLHMFKNHSIQENNIVQTVASAAGTLSAIVFVLPGLIMVGWWNHFPYWTTLAICAIGGILGVMYSIPLRRALVTGSDLPYPEGVAAAEVLKVGDTTEGAQANKVGIRVIIMGSIASALYLVGTYLGVVKGEIRKNFRVGNTSTYIGAGLSMALMGVGHLVGLTVGIAMLVGVVISYGFVLPWQMYGKPIDMIDGVFAHQVRFVGAGTMAIAAVWTLLKILGPIIRGIKEALVSHRKQRAGQTVDLTERDLPMSVVLLAVIASLIPIGLLLWDFLRDTAVHGGISGLILVTIVFILLVGLLVASICGYMAGLIGASNSPVSGVGILVVILTALIIRATHHATGVEESKVLVAYTLFTAAIIFGMATISNDNLQDLKTGQLVGATPWKQQVALIIGVIFGSAIIPPVLSLMHQAFGFQGAPGADPKTALAAPQAGLMSSLAQGVFGGNLEWNLIGLGVLIGIGAIIVDELLGHFTDRMHLSPLAVGMGMYLPIMTSVAIPIGALLGVGYDKWAQRAGGDVEGKKRTGVLLATGLIVGEAIMGVIYAGVVVATGNGSVLDVVGDSSYGNYAEYVGLIVIALMTWGAYSRVKKMAVARENASTSQ</sequence>
<feature type="transmembrane region" description="Helical" evidence="6">
    <location>
        <begin position="18"/>
        <end position="36"/>
    </location>
</feature>
<dbReference type="AlphaFoldDB" id="A0A239WQS3"/>
<accession>A0A239WQS3</accession>
<feature type="transmembrane region" description="Helical" evidence="6">
    <location>
        <begin position="164"/>
        <end position="183"/>
    </location>
</feature>
<evidence type="ECO:0000256" key="1">
    <source>
        <dbReference type="ARBA" id="ARBA00004141"/>
    </source>
</evidence>
<evidence type="ECO:0000256" key="3">
    <source>
        <dbReference type="ARBA" id="ARBA00022692"/>
    </source>
</evidence>